<dbReference type="InterPro" id="IPR018392">
    <property type="entry name" value="LysM"/>
</dbReference>
<evidence type="ECO:0000313" key="5">
    <source>
        <dbReference type="Proteomes" id="UP000315439"/>
    </source>
</evidence>
<evidence type="ECO:0000259" key="3">
    <source>
        <dbReference type="Pfam" id="PF25800"/>
    </source>
</evidence>
<dbReference type="OrthoDB" id="5298707at2"/>
<evidence type="ECO:0000256" key="2">
    <source>
        <dbReference type="SAM" id="Phobius"/>
    </source>
</evidence>
<proteinExistence type="predicted"/>
<dbReference type="EMBL" id="VIKS01000012">
    <property type="protein sequence ID" value="TQV85301.1"/>
    <property type="molecule type" value="Genomic_DNA"/>
</dbReference>
<keyword evidence="1" id="KW-0175">Coiled coil</keyword>
<accession>A0A545U739</accession>
<dbReference type="Proteomes" id="UP000315439">
    <property type="component" value="Unassembled WGS sequence"/>
</dbReference>
<feature type="coiled-coil region" evidence="1">
    <location>
        <begin position="349"/>
        <end position="383"/>
    </location>
</feature>
<organism evidence="4 5">
    <name type="scientific">Aliikangiella coralliicola</name>
    <dbReference type="NCBI Taxonomy" id="2592383"/>
    <lineage>
        <taxon>Bacteria</taxon>
        <taxon>Pseudomonadati</taxon>
        <taxon>Pseudomonadota</taxon>
        <taxon>Gammaproteobacteria</taxon>
        <taxon>Oceanospirillales</taxon>
        <taxon>Pleioneaceae</taxon>
        <taxon>Aliikangiella</taxon>
    </lineage>
</organism>
<dbReference type="Pfam" id="PF25800">
    <property type="entry name" value="FimV_N"/>
    <property type="match status" value="1"/>
</dbReference>
<evidence type="ECO:0000313" key="4">
    <source>
        <dbReference type="EMBL" id="TQV85301.1"/>
    </source>
</evidence>
<dbReference type="CDD" id="cd00118">
    <property type="entry name" value="LysM"/>
    <property type="match status" value="1"/>
</dbReference>
<dbReference type="InterPro" id="IPR020012">
    <property type="entry name" value="LysM_FimV"/>
</dbReference>
<protein>
    <recommendedName>
        <fullName evidence="3">FimV N-terminal domain-containing protein</fullName>
    </recommendedName>
</protein>
<gene>
    <name evidence="4" type="ORF">FLL46_19230</name>
</gene>
<feature type="transmembrane region" description="Helical" evidence="2">
    <location>
        <begin position="427"/>
        <end position="448"/>
    </location>
</feature>
<keyword evidence="2" id="KW-0812">Transmembrane</keyword>
<dbReference type="AlphaFoldDB" id="A0A545U739"/>
<dbReference type="NCBIfam" id="TIGR03505">
    <property type="entry name" value="FimV_core"/>
    <property type="match status" value="1"/>
</dbReference>
<sequence length="610" mass="68462">MGNRNLYSRFAGGFQTLAIKNHTLERCLTGVKMIMAELRLLPLAVSLGLSSVSLTAQGIGLGSVNSDAIINQPLNISIPIISTSMSEEAFEITQMKVSLADQSRHLKLGVDYPLWLPKLSHKIEKWNDGYRLVVLTNKPVKEPVVNFVLAINFQGVQLFKEVTLLMNLPDSRTGAVTNETAQTSSNYSASQTDRYQTASKRFINQNSSQSISHVADNTIQTKAFQKNLKKGRPVKGKISVQQGESLWSIAKSWQLRGHSLQFKMQAIYDANPDAFINGNINLLKQGAILSIPQAEVLSAENQVTQPLNITATDKPVVSQNAATTTAEKTSKTDTRPADLLQSNITFQQLAEIENRLKQQVAENLKLKQQIAKIETLLERAEYQNSVNYTMTQISKSEAPISSTNENLASLKDVKPIKTDATPEASPWYLSWNFLLLWGLIALTAGLIVNRVIGRWKANQFDSDLQDRLKDLAYNDHRIRTNMPSIHDLSIPTNLSTGLQISYLRSAADFYLRCQRYDLARELVNENLIEYSDNSRMVKALLDLRKSIYQEIDANLHLDIVEKLDTQKDKTSKNQSPQNKAIENISNEEEDFYDINSVDDKFGKIWNQKVS</sequence>
<name>A0A545U739_9GAMM</name>
<feature type="domain" description="FimV N-terminal" evidence="3">
    <location>
        <begin position="60"/>
        <end position="169"/>
    </location>
</feature>
<dbReference type="InterPro" id="IPR036779">
    <property type="entry name" value="LysM_dom_sf"/>
</dbReference>
<keyword evidence="2" id="KW-1133">Transmembrane helix</keyword>
<dbReference type="InterPro" id="IPR057840">
    <property type="entry name" value="FimV_N"/>
</dbReference>
<reference evidence="4 5" key="1">
    <citation type="submission" date="2019-07" db="EMBL/GenBank/DDBJ databases">
        <title>Draft genome for Aliikangiella sp. M105.</title>
        <authorList>
            <person name="Wang G."/>
        </authorList>
    </citation>
    <scope>NUCLEOTIDE SEQUENCE [LARGE SCALE GENOMIC DNA]</scope>
    <source>
        <strain evidence="4 5">M105</strain>
    </source>
</reference>
<dbReference type="Gene3D" id="3.10.350.10">
    <property type="entry name" value="LysM domain"/>
    <property type="match status" value="1"/>
</dbReference>
<evidence type="ECO:0000256" key="1">
    <source>
        <dbReference type="SAM" id="Coils"/>
    </source>
</evidence>
<keyword evidence="5" id="KW-1185">Reference proteome</keyword>
<comment type="caution">
    <text evidence="4">The sequence shown here is derived from an EMBL/GenBank/DDBJ whole genome shotgun (WGS) entry which is preliminary data.</text>
</comment>
<keyword evidence="2" id="KW-0472">Membrane</keyword>